<gene>
    <name evidence="9" type="ORF">GCM10017783_08980</name>
</gene>
<evidence type="ECO:0000256" key="6">
    <source>
        <dbReference type="ARBA" id="ARBA00023136"/>
    </source>
</evidence>
<accession>A0ABQ3K1N9</accession>
<evidence type="ECO:0000256" key="3">
    <source>
        <dbReference type="ARBA" id="ARBA00022448"/>
    </source>
</evidence>
<feature type="transmembrane region" description="Helical" evidence="7">
    <location>
        <begin position="6"/>
        <end position="25"/>
    </location>
</feature>
<keyword evidence="5 7" id="KW-1133">Transmembrane helix</keyword>
<evidence type="ECO:0000313" key="10">
    <source>
        <dbReference type="Proteomes" id="UP000632154"/>
    </source>
</evidence>
<feature type="transmembrane region" description="Helical" evidence="7">
    <location>
        <begin position="97"/>
        <end position="116"/>
    </location>
</feature>
<dbReference type="EMBL" id="BNAL01000007">
    <property type="protein sequence ID" value="GHF99128.1"/>
    <property type="molecule type" value="Genomic_DNA"/>
</dbReference>
<evidence type="ECO:0000259" key="8">
    <source>
        <dbReference type="Pfam" id="PF00999"/>
    </source>
</evidence>
<dbReference type="Proteomes" id="UP000632154">
    <property type="component" value="Unassembled WGS sequence"/>
</dbReference>
<dbReference type="PANTHER" id="PTHR42751:SF6">
    <property type="entry name" value="CONSERVED INTEGRAL MEMBRANE TRANSPORT PROTEIN-RELATED"/>
    <property type="match status" value="1"/>
</dbReference>
<keyword evidence="10" id="KW-1185">Reference proteome</keyword>
<keyword evidence="3" id="KW-0813">Transport</keyword>
<dbReference type="InterPro" id="IPR038770">
    <property type="entry name" value="Na+/solute_symporter_sf"/>
</dbReference>
<dbReference type="PANTHER" id="PTHR42751">
    <property type="entry name" value="SODIUM/HYDROGEN EXCHANGER FAMILY/TRKA DOMAIN PROTEIN"/>
    <property type="match status" value="1"/>
</dbReference>
<evidence type="ECO:0000256" key="5">
    <source>
        <dbReference type="ARBA" id="ARBA00022989"/>
    </source>
</evidence>
<feature type="domain" description="Cation/H+ exchanger transmembrane" evidence="8">
    <location>
        <begin position="21"/>
        <end position="373"/>
    </location>
</feature>
<protein>
    <submittedName>
        <fullName evidence="9">Potassium transporter</fullName>
    </submittedName>
</protein>
<comment type="similarity">
    <text evidence="2">Belongs to the monovalent cation:proton antiporter 2 (CPA2) transporter (TC 2.A.37) family.</text>
</comment>
<feature type="transmembrane region" description="Helical" evidence="7">
    <location>
        <begin position="241"/>
        <end position="259"/>
    </location>
</feature>
<feature type="transmembrane region" description="Helical" evidence="7">
    <location>
        <begin position="184"/>
        <end position="203"/>
    </location>
</feature>
<feature type="transmembrane region" description="Helical" evidence="7">
    <location>
        <begin position="333"/>
        <end position="351"/>
    </location>
</feature>
<keyword evidence="6 7" id="KW-0472">Membrane</keyword>
<evidence type="ECO:0000256" key="2">
    <source>
        <dbReference type="ARBA" id="ARBA00005551"/>
    </source>
</evidence>
<evidence type="ECO:0000256" key="1">
    <source>
        <dbReference type="ARBA" id="ARBA00004141"/>
    </source>
</evidence>
<dbReference type="InterPro" id="IPR006153">
    <property type="entry name" value="Cation/H_exchanger_TM"/>
</dbReference>
<feature type="transmembrane region" description="Helical" evidence="7">
    <location>
        <begin position="32"/>
        <end position="51"/>
    </location>
</feature>
<keyword evidence="4 7" id="KW-0812">Transmembrane</keyword>
<feature type="transmembrane region" description="Helical" evidence="7">
    <location>
        <begin position="153"/>
        <end position="178"/>
    </location>
</feature>
<feature type="transmembrane region" description="Helical" evidence="7">
    <location>
        <begin position="122"/>
        <end position="141"/>
    </location>
</feature>
<comment type="subcellular location">
    <subcellularLocation>
        <location evidence="1">Membrane</location>
        <topology evidence="1">Multi-pass membrane protein</topology>
    </subcellularLocation>
</comment>
<organism evidence="9 10">
    <name type="scientific">Deinococcus piscis</name>
    <dbReference type="NCBI Taxonomy" id="394230"/>
    <lineage>
        <taxon>Bacteria</taxon>
        <taxon>Thermotogati</taxon>
        <taxon>Deinococcota</taxon>
        <taxon>Deinococci</taxon>
        <taxon>Deinococcales</taxon>
        <taxon>Deinococcaceae</taxon>
        <taxon>Deinococcus</taxon>
    </lineage>
</organism>
<feature type="transmembrane region" description="Helical" evidence="7">
    <location>
        <begin position="294"/>
        <end position="313"/>
    </location>
</feature>
<sequence>MEGVTISLGQLFLQIGTVILALALMGRFAGRIGLTPIPLYLIAGILMGQVMHLEGDAASFVSVGAEIGAILLLFMLGLEYTSRELEDNLRANRRIGLLDLALNFTPGVLAGLLLGFAPLACVLLGGVTYLTSSGIVSKVLADLGRFGNRETPVVLAVCVLEDVAMAFYLPVMAALLIGGTAWQMGGNLLVALGAFGLSFFMALRYGEVLSRLMNALSAEVLLLSTFGLVLAVAGLADIINVSAAIGAFLVGIALSGEVAERVRVLVEPLRDLFAAVFFVFFGLEMDVASLPDVLVPALLLTLVTSVTKFIVGWHGAAQAGVQTRGRIRAGVTLIPRGEFSILIAGLGAALTPVLGPLTAAYVLMTAILGPVLARFDGPLSRWVDRRPPA</sequence>
<feature type="transmembrane region" description="Helical" evidence="7">
    <location>
        <begin position="271"/>
        <end position="288"/>
    </location>
</feature>
<reference evidence="10" key="1">
    <citation type="journal article" date="2019" name="Int. J. Syst. Evol. Microbiol.">
        <title>The Global Catalogue of Microorganisms (GCM) 10K type strain sequencing project: providing services to taxonomists for standard genome sequencing and annotation.</title>
        <authorList>
            <consortium name="The Broad Institute Genomics Platform"/>
            <consortium name="The Broad Institute Genome Sequencing Center for Infectious Disease"/>
            <person name="Wu L."/>
            <person name="Ma J."/>
        </authorList>
    </citation>
    <scope>NUCLEOTIDE SEQUENCE [LARGE SCALE GENOMIC DNA]</scope>
    <source>
        <strain evidence="10">CGMCC 1.18439</strain>
    </source>
</reference>
<dbReference type="Gene3D" id="1.20.1530.20">
    <property type="match status" value="1"/>
</dbReference>
<name>A0ABQ3K1N9_9DEIO</name>
<dbReference type="RefSeq" id="WP_189642476.1">
    <property type="nucleotide sequence ID" value="NZ_BNAL01000007.1"/>
</dbReference>
<feature type="transmembrane region" description="Helical" evidence="7">
    <location>
        <begin position="57"/>
        <end position="76"/>
    </location>
</feature>
<proteinExistence type="inferred from homology"/>
<evidence type="ECO:0000256" key="4">
    <source>
        <dbReference type="ARBA" id="ARBA00022692"/>
    </source>
</evidence>
<evidence type="ECO:0000313" key="9">
    <source>
        <dbReference type="EMBL" id="GHF99128.1"/>
    </source>
</evidence>
<dbReference type="Pfam" id="PF00999">
    <property type="entry name" value="Na_H_Exchanger"/>
    <property type="match status" value="1"/>
</dbReference>
<evidence type="ECO:0000256" key="7">
    <source>
        <dbReference type="SAM" id="Phobius"/>
    </source>
</evidence>
<comment type="caution">
    <text evidence="9">The sequence shown here is derived from an EMBL/GenBank/DDBJ whole genome shotgun (WGS) entry which is preliminary data.</text>
</comment>
<feature type="transmembrane region" description="Helical" evidence="7">
    <location>
        <begin position="215"/>
        <end position="235"/>
    </location>
</feature>